<gene>
    <name evidence="7" type="primary">hlyD</name>
    <name evidence="7" type="ORF">AREALGSMS7_01090</name>
</gene>
<dbReference type="STRING" id="616991.GCA_000733925_04195"/>
<accession>A0A221UT94</accession>
<dbReference type="InterPro" id="IPR058982">
    <property type="entry name" value="Beta-barrel_AprE"/>
</dbReference>
<dbReference type="Gene3D" id="2.40.30.170">
    <property type="match status" value="1"/>
</dbReference>
<evidence type="ECO:0000256" key="3">
    <source>
        <dbReference type="ARBA" id="ARBA00022989"/>
    </source>
</evidence>
<dbReference type="GO" id="GO:0016020">
    <property type="term" value="C:membrane"/>
    <property type="evidence" value="ECO:0007669"/>
    <property type="project" value="UniProtKB-SubCell"/>
</dbReference>
<dbReference type="PANTHER" id="PTHR30386">
    <property type="entry name" value="MEMBRANE FUSION SUBUNIT OF EMRAB-TOLC MULTIDRUG EFFLUX PUMP"/>
    <property type="match status" value="1"/>
</dbReference>
<evidence type="ECO:0000313" key="7">
    <source>
        <dbReference type="EMBL" id="ASO04565.1"/>
    </source>
</evidence>
<dbReference type="InterPro" id="IPR050739">
    <property type="entry name" value="MFP"/>
</dbReference>
<proteinExistence type="predicted"/>
<evidence type="ECO:0000256" key="4">
    <source>
        <dbReference type="ARBA" id="ARBA00023136"/>
    </source>
</evidence>
<keyword evidence="3 5" id="KW-1133">Transmembrane helix</keyword>
<dbReference type="Gene3D" id="1.10.287.470">
    <property type="entry name" value="Helix hairpin bin"/>
    <property type="match status" value="1"/>
</dbReference>
<reference evidence="7 8" key="1">
    <citation type="submission" date="2017-07" db="EMBL/GenBank/DDBJ databases">
        <title>Genome Sequence of Arenibacter algicola Strain SMS7 Isolated from a culture of the Diatom Skeletonema marinoi.</title>
        <authorList>
            <person name="Topel M."/>
            <person name="Pinder M.I.M."/>
            <person name="Johansson O.N."/>
            <person name="Kourtchenko O."/>
            <person name="Godhe A."/>
            <person name="Clarke A.K."/>
        </authorList>
    </citation>
    <scope>NUCLEOTIDE SEQUENCE [LARGE SCALE GENOMIC DNA]</scope>
    <source>
        <strain evidence="7 8">SMS7</strain>
    </source>
</reference>
<keyword evidence="4 5" id="KW-0472">Membrane</keyword>
<organism evidence="7 8">
    <name type="scientific">Arenibacter algicola</name>
    <dbReference type="NCBI Taxonomy" id="616991"/>
    <lineage>
        <taxon>Bacteria</taxon>
        <taxon>Pseudomonadati</taxon>
        <taxon>Bacteroidota</taxon>
        <taxon>Flavobacteriia</taxon>
        <taxon>Flavobacteriales</taxon>
        <taxon>Flavobacteriaceae</taxon>
        <taxon>Arenibacter</taxon>
    </lineage>
</organism>
<sequence length="432" mass="50380">MKDYGMYIYEEEVYLKRDPNWILRWGIVLVFGFFVFAVGFAYLFSYNESITASVILTTTEPPVHIRAKRTGRVVEVNFDAGDIVTKDAVLGVMENTGNVTDIITLKEKLLEEYPLVMNLKSLSDQYPSHLRLGSQIRPFYNRFLNAYRNHIYYKSLGNEALEESQLQRQLIGQTKSIENKIKEINGIQRDLEIAKTDFDRYQDLFKKGVISMQDLENKEIGYLKTQREYGNQEQQLNQLRLVRASTQNHKMQFDNSRIKNEGIYSSKLELEQEELISALNEWEKQNLLKSPIPGRISFFEVWGKHQNIKENQVVFTVVPKGSQELLGRCQVPIRNSGKIKPGQRVIIKLENYPYREWGTIDGEVKIISEVPTKGENEGYVVYVQIMNLVTSYGKTLEFKQEMIGSAEIILEEITILERIFYQFRHLWSHTKQ</sequence>
<dbReference type="Proteomes" id="UP000204551">
    <property type="component" value="Chromosome"/>
</dbReference>
<dbReference type="KEGG" id="aalg:AREALGSMS7_01090"/>
<dbReference type="Pfam" id="PF26002">
    <property type="entry name" value="Beta-barrel_AprE"/>
    <property type="match status" value="1"/>
</dbReference>
<dbReference type="AlphaFoldDB" id="A0A221UT94"/>
<dbReference type="RefSeq" id="WP_093977534.1">
    <property type="nucleotide sequence ID" value="NZ_CP022515.1"/>
</dbReference>
<evidence type="ECO:0000259" key="6">
    <source>
        <dbReference type="Pfam" id="PF26002"/>
    </source>
</evidence>
<feature type="domain" description="AprE-like beta-barrel" evidence="6">
    <location>
        <begin position="328"/>
        <end position="385"/>
    </location>
</feature>
<feature type="transmembrane region" description="Helical" evidence="5">
    <location>
        <begin position="21"/>
        <end position="44"/>
    </location>
</feature>
<evidence type="ECO:0000256" key="2">
    <source>
        <dbReference type="ARBA" id="ARBA00022692"/>
    </source>
</evidence>
<evidence type="ECO:0000313" key="8">
    <source>
        <dbReference type="Proteomes" id="UP000204551"/>
    </source>
</evidence>
<evidence type="ECO:0000256" key="5">
    <source>
        <dbReference type="SAM" id="Phobius"/>
    </source>
</evidence>
<keyword evidence="2 5" id="KW-0812">Transmembrane</keyword>
<dbReference type="eggNOG" id="COG1566">
    <property type="taxonomic scope" value="Bacteria"/>
</dbReference>
<dbReference type="PANTHER" id="PTHR30386:SF26">
    <property type="entry name" value="TRANSPORT PROTEIN COMB"/>
    <property type="match status" value="1"/>
</dbReference>
<name>A0A221UT94_9FLAO</name>
<dbReference type="EMBL" id="CP022515">
    <property type="protein sequence ID" value="ASO04565.1"/>
    <property type="molecule type" value="Genomic_DNA"/>
</dbReference>
<protein>
    <submittedName>
        <fullName evidence="7">Hemolysin secretion protein D, chromosomal</fullName>
    </submittedName>
</protein>
<comment type="subcellular location">
    <subcellularLocation>
        <location evidence="1">Membrane</location>
        <topology evidence="1">Single-pass membrane protein</topology>
    </subcellularLocation>
</comment>
<evidence type="ECO:0000256" key="1">
    <source>
        <dbReference type="ARBA" id="ARBA00004167"/>
    </source>
</evidence>